<gene>
    <name evidence="1" type="ORF">GCM10008927_20190</name>
</gene>
<dbReference type="PANTHER" id="PTHR10443">
    <property type="entry name" value="MICROSOMAL DIPEPTIDASE"/>
    <property type="match status" value="1"/>
</dbReference>
<dbReference type="RefSeq" id="WP_189640604.1">
    <property type="nucleotide sequence ID" value="NZ_BMZF01000005.1"/>
</dbReference>
<reference evidence="2" key="1">
    <citation type="journal article" date="2019" name="Int. J. Syst. Evol. Microbiol.">
        <title>The Global Catalogue of Microorganisms (GCM) 10K type strain sequencing project: providing services to taxonomists for standard genome sequencing and annotation.</title>
        <authorList>
            <consortium name="The Broad Institute Genomics Platform"/>
            <consortium name="The Broad Institute Genome Sequencing Center for Infectious Disease"/>
            <person name="Wu L."/>
            <person name="Ma J."/>
        </authorList>
    </citation>
    <scope>NUCLEOTIDE SEQUENCE [LARGE SCALE GENOMIC DNA]</scope>
    <source>
        <strain evidence="2">KCTC 32465</strain>
    </source>
</reference>
<keyword evidence="2" id="KW-1185">Reference proteome</keyword>
<dbReference type="Gene3D" id="3.20.20.140">
    <property type="entry name" value="Metal-dependent hydrolases"/>
    <property type="match status" value="1"/>
</dbReference>
<dbReference type="PANTHER" id="PTHR10443:SF12">
    <property type="entry name" value="DIPEPTIDASE"/>
    <property type="match status" value="1"/>
</dbReference>
<sequence length="391" mass="43033">MRFIKFIAITLPVLAILGIAAFLIFAPAIVEKQQNTMLTHEPYPVSSDATALHQTLTIGDWHADSLLWKRNLLKRADRGHVDIPRLQEGNVAIQMFTAVTKSPKNQNYEKNSADAGDNITLLAMGQMWPLRTWNSLFERAVYQAGKLHKFAEKSPNDLHIIRNQRDLEFVLAERAAGRNIIGGLLGIEGSHPLEGDIDNLDRLIDAGYRMFGLQHFFDNALGGSLHGVGNQGLTDLGRAVVRRLNDEKLILDLAHSSPKVAKDVLDIVNTPIVVSHTGIYNHCPAKRNYPNYLMKEIAAKGGVIAIGYWADVTCDATPKGVAATINAAIKLLGEDHVSLGSDYDGSVRVGYDTSELAALTHELIALGLSAEQIRKVMGENMIRVLRDRLPE</sequence>
<evidence type="ECO:0000313" key="2">
    <source>
        <dbReference type="Proteomes" id="UP000634455"/>
    </source>
</evidence>
<comment type="caution">
    <text evidence="1">The sequence shown here is derived from an EMBL/GenBank/DDBJ whole genome shotgun (WGS) entry which is preliminary data.</text>
</comment>
<protein>
    <submittedName>
        <fullName evidence="1">Dipeptidase</fullName>
    </submittedName>
</protein>
<dbReference type="Pfam" id="PF01244">
    <property type="entry name" value="Peptidase_M19"/>
    <property type="match status" value="1"/>
</dbReference>
<organism evidence="1 2">
    <name type="scientific">Paramylibacter ulvae</name>
    <dbReference type="NCBI Taxonomy" id="1651968"/>
    <lineage>
        <taxon>Bacteria</taxon>
        <taxon>Pseudomonadati</taxon>
        <taxon>Pseudomonadota</taxon>
        <taxon>Alphaproteobacteria</taxon>
        <taxon>Rhodobacterales</taxon>
        <taxon>Paracoccaceae</taxon>
        <taxon>Paramylibacter</taxon>
    </lineage>
</organism>
<dbReference type="PROSITE" id="PS51365">
    <property type="entry name" value="RENAL_DIPEPTIDASE_2"/>
    <property type="match status" value="1"/>
</dbReference>
<dbReference type="EMBL" id="BMZF01000005">
    <property type="protein sequence ID" value="GHA54349.1"/>
    <property type="molecule type" value="Genomic_DNA"/>
</dbReference>
<dbReference type="InterPro" id="IPR032466">
    <property type="entry name" value="Metal_Hydrolase"/>
</dbReference>
<dbReference type="Proteomes" id="UP000634455">
    <property type="component" value="Unassembled WGS sequence"/>
</dbReference>
<accession>A0ABQ3D372</accession>
<dbReference type="InterPro" id="IPR008257">
    <property type="entry name" value="Pept_M19"/>
</dbReference>
<name>A0ABQ3D372_9RHOB</name>
<evidence type="ECO:0000313" key="1">
    <source>
        <dbReference type="EMBL" id="GHA54349.1"/>
    </source>
</evidence>
<dbReference type="SUPFAM" id="SSF51556">
    <property type="entry name" value="Metallo-dependent hydrolases"/>
    <property type="match status" value="1"/>
</dbReference>
<proteinExistence type="predicted"/>